<keyword evidence="3" id="KW-0747">Spliceosome</keyword>
<gene>
    <name evidence="9" type="ORF">BE221DRAFT_47308</name>
</gene>
<dbReference type="GO" id="GO:0003723">
    <property type="term" value="F:RNA binding"/>
    <property type="evidence" value="ECO:0007669"/>
    <property type="project" value="InterPro"/>
</dbReference>
<evidence type="ECO:0000256" key="6">
    <source>
        <dbReference type="ARBA" id="ARBA00023242"/>
    </source>
</evidence>
<feature type="domain" description="SURP motif" evidence="8">
    <location>
        <begin position="70"/>
        <end position="112"/>
    </location>
</feature>
<dbReference type="Pfam" id="PF12230">
    <property type="entry name" value="PRP21_like_P"/>
    <property type="match status" value="1"/>
</dbReference>
<evidence type="ECO:0000256" key="5">
    <source>
        <dbReference type="ARBA" id="ARBA00023187"/>
    </source>
</evidence>
<dbReference type="InterPro" id="IPR045146">
    <property type="entry name" value="SF3A1"/>
</dbReference>
<protein>
    <submittedName>
        <fullName evidence="9">Pre-mRNA splicing factor PRP21 like protein-domain-containing protein</fullName>
    </submittedName>
</protein>
<keyword evidence="7" id="KW-0732">Signal</keyword>
<comment type="subcellular location">
    <subcellularLocation>
        <location evidence="1">Nucleus</location>
    </subcellularLocation>
</comment>
<dbReference type="PROSITE" id="PS50128">
    <property type="entry name" value="SURP"/>
    <property type="match status" value="2"/>
</dbReference>
<dbReference type="GO" id="GO:0071004">
    <property type="term" value="C:U2-type prespliceosome"/>
    <property type="evidence" value="ECO:0007669"/>
    <property type="project" value="TreeGrafter"/>
</dbReference>
<organism evidence="9">
    <name type="scientific">Ostreococcus tauri</name>
    <name type="common">Marine green alga</name>
    <dbReference type="NCBI Taxonomy" id="70448"/>
    <lineage>
        <taxon>Eukaryota</taxon>
        <taxon>Viridiplantae</taxon>
        <taxon>Chlorophyta</taxon>
        <taxon>Mamiellophyceae</taxon>
        <taxon>Mamiellales</taxon>
        <taxon>Bathycoccaceae</taxon>
        <taxon>Ostreococcus</taxon>
    </lineage>
</organism>
<dbReference type="Gene3D" id="1.10.10.790">
    <property type="entry name" value="Surp module"/>
    <property type="match status" value="2"/>
</dbReference>
<evidence type="ECO:0000256" key="3">
    <source>
        <dbReference type="ARBA" id="ARBA00022728"/>
    </source>
</evidence>
<dbReference type="GO" id="GO:0045292">
    <property type="term" value="P:mRNA cis splicing, via spliceosome"/>
    <property type="evidence" value="ECO:0007669"/>
    <property type="project" value="InterPro"/>
</dbReference>
<dbReference type="FunFam" id="1.10.10.790:FF:000002">
    <property type="entry name" value="Splicing factor 3A subunit 1"/>
    <property type="match status" value="1"/>
</dbReference>
<name>A0A1Y5HZH9_OSTTA</name>
<accession>A0A1Y5HZH9</accession>
<sequence length="470" mass="52030">MSPAPLETALALSVALIRARATATMELATSTVDTGIGDRSVKVDGARGVELETRTQSVGVIIPPPDVRVIVDKTAQFVGKNGPEFEQRILASEKNNVKFNFLTAGDPYHAYYRQQVAEAKAQASGAAVPAKETEPAKEQQVVVKPSTGDAKPVILEPPKADEFTIPIPAGISAVDLDVIKITAQFAARNGKKFVTALATKEAANPQFNFLRPNHSMFTFFTALADAYEKILSPTSELLERLEKGCDKRVLLERVLKRLEWETAQKKAKQDKEDAEEEERIQMALIDWHSFVVVETLDFEDAEDRDLPPPMKLNEVIEAMRKRELEAPIEEEVVNEEAPRVMVTMDEEERDMVRQAAEPHSNPEPPVVENVGSMKIVRNYKKPEERKAAAQAIDSTKFVVSPITGEMVPLDDMAEHMRISLLDPKWKVQREAMLAKLQGSTQASHEDVAANVLNLAQNRPDIFGSSDSEVS</sequence>
<proteinExistence type="predicted"/>
<evidence type="ECO:0000313" key="9">
    <source>
        <dbReference type="EMBL" id="OUS42681.1"/>
    </source>
</evidence>
<dbReference type="Proteomes" id="UP000195557">
    <property type="component" value="Unassembled WGS sequence"/>
</dbReference>
<dbReference type="GO" id="GO:0000381">
    <property type="term" value="P:regulation of alternative mRNA splicing, via spliceosome"/>
    <property type="evidence" value="ECO:0007669"/>
    <property type="project" value="TreeGrafter"/>
</dbReference>
<dbReference type="SMART" id="SM00648">
    <property type="entry name" value="SWAP"/>
    <property type="match status" value="2"/>
</dbReference>
<keyword evidence="6" id="KW-0539">Nucleus</keyword>
<dbReference type="InterPro" id="IPR000061">
    <property type="entry name" value="Surp"/>
</dbReference>
<feature type="non-terminal residue" evidence="9">
    <location>
        <position position="470"/>
    </location>
</feature>
<dbReference type="Pfam" id="PF01805">
    <property type="entry name" value="Surp"/>
    <property type="match status" value="2"/>
</dbReference>
<evidence type="ECO:0000256" key="7">
    <source>
        <dbReference type="SAM" id="SignalP"/>
    </source>
</evidence>
<dbReference type="GO" id="GO:0071013">
    <property type="term" value="C:catalytic step 2 spliceosome"/>
    <property type="evidence" value="ECO:0007669"/>
    <property type="project" value="TreeGrafter"/>
</dbReference>
<evidence type="ECO:0000256" key="1">
    <source>
        <dbReference type="ARBA" id="ARBA00004123"/>
    </source>
</evidence>
<feature type="domain" description="SURP motif" evidence="8">
    <location>
        <begin position="178"/>
        <end position="220"/>
    </location>
</feature>
<dbReference type="PANTHER" id="PTHR15316:SF1">
    <property type="entry name" value="SPLICING FACTOR 3A SUBUNIT 1"/>
    <property type="match status" value="1"/>
</dbReference>
<dbReference type="PANTHER" id="PTHR15316">
    <property type="entry name" value="SPLICEOSOME ASSOCIATED PROTEIN 114/SWAP SPLICING FACTOR-RELATED"/>
    <property type="match status" value="1"/>
</dbReference>
<dbReference type="eggNOG" id="KOG0007">
    <property type="taxonomic scope" value="Eukaryota"/>
</dbReference>
<dbReference type="FunFam" id="1.10.10.790:FF:000001">
    <property type="entry name" value="Splicing factor 3a, subunit 1"/>
    <property type="match status" value="1"/>
</dbReference>
<keyword evidence="2" id="KW-0507">mRNA processing</keyword>
<feature type="chain" id="PRO_5013255170" evidence="7">
    <location>
        <begin position="22"/>
        <end position="470"/>
    </location>
</feature>
<evidence type="ECO:0000256" key="2">
    <source>
        <dbReference type="ARBA" id="ARBA00022664"/>
    </source>
</evidence>
<keyword evidence="5" id="KW-0508">mRNA splicing</keyword>
<dbReference type="EMBL" id="KZ155838">
    <property type="protein sequence ID" value="OUS42681.1"/>
    <property type="molecule type" value="Genomic_DNA"/>
</dbReference>
<dbReference type="SUPFAM" id="SSF109905">
    <property type="entry name" value="Surp module (SWAP domain)"/>
    <property type="match status" value="2"/>
</dbReference>
<dbReference type="InterPro" id="IPR035967">
    <property type="entry name" value="SWAP/Surp_sf"/>
</dbReference>
<keyword evidence="4" id="KW-0677">Repeat</keyword>
<dbReference type="AlphaFoldDB" id="A0A1Y5HZH9"/>
<dbReference type="GO" id="GO:0005686">
    <property type="term" value="C:U2 snRNP"/>
    <property type="evidence" value="ECO:0007669"/>
    <property type="project" value="TreeGrafter"/>
</dbReference>
<feature type="signal peptide" evidence="7">
    <location>
        <begin position="1"/>
        <end position="21"/>
    </location>
</feature>
<dbReference type="InterPro" id="IPR022030">
    <property type="entry name" value="SF3A1_dom"/>
</dbReference>
<evidence type="ECO:0000256" key="4">
    <source>
        <dbReference type="ARBA" id="ARBA00022737"/>
    </source>
</evidence>
<evidence type="ECO:0000259" key="8">
    <source>
        <dbReference type="PROSITE" id="PS50128"/>
    </source>
</evidence>
<reference evidence="9" key="1">
    <citation type="submission" date="2017-04" db="EMBL/GenBank/DDBJ databases">
        <title>Population genomics of picophytoplankton unveils novel chromosome hypervariability.</title>
        <authorList>
            <consortium name="DOE Joint Genome Institute"/>
            <person name="Blanc-Mathieu R."/>
            <person name="Krasovec M."/>
            <person name="Hebrard M."/>
            <person name="Yau S."/>
            <person name="Desgranges E."/>
            <person name="Martin J."/>
            <person name="Schackwitz W."/>
            <person name="Kuo A."/>
            <person name="Salin G."/>
            <person name="Donnadieu C."/>
            <person name="Desdevises Y."/>
            <person name="Sanchez-Ferandin S."/>
            <person name="Moreau H."/>
            <person name="Rivals E."/>
            <person name="Grigoriev I.V."/>
            <person name="Grimsley N."/>
            <person name="Eyre-Walker A."/>
            <person name="Piganeau G."/>
        </authorList>
    </citation>
    <scope>NUCLEOTIDE SEQUENCE [LARGE SCALE GENOMIC DNA]</scope>
    <source>
        <strain evidence="9">RCC 1115</strain>
    </source>
</reference>